<comment type="caution">
    <text evidence="3">The sequence shown here is derived from an EMBL/GenBank/DDBJ whole genome shotgun (WGS) entry which is preliminary data.</text>
</comment>
<dbReference type="InterPro" id="IPR036217">
    <property type="entry name" value="MethylDNA_cys_MeTrfase_DNAb"/>
</dbReference>
<name>A0A2A7U4Y9_EDWTA</name>
<evidence type="ECO:0000313" key="3">
    <source>
        <dbReference type="EMBL" id="PEH73358.1"/>
    </source>
</evidence>
<dbReference type="AlphaFoldDB" id="A0A2A7U4Y9"/>
<keyword evidence="3" id="KW-0489">Methyltransferase</keyword>
<dbReference type="InterPro" id="IPR036388">
    <property type="entry name" value="WH-like_DNA-bd_sf"/>
</dbReference>
<dbReference type="GeneID" id="93123421"/>
<dbReference type="GO" id="GO:0008168">
    <property type="term" value="F:methyltransferase activity"/>
    <property type="evidence" value="ECO:0007669"/>
    <property type="project" value="UniProtKB-KW"/>
</dbReference>
<dbReference type="PANTHER" id="PTHR42942">
    <property type="entry name" value="6-O-METHYLGUANINE DNA METHYLTRANSFERASE"/>
    <property type="match status" value="1"/>
</dbReference>
<evidence type="ECO:0000259" key="2">
    <source>
        <dbReference type="Pfam" id="PF01035"/>
    </source>
</evidence>
<dbReference type="CDD" id="cd06445">
    <property type="entry name" value="ATase"/>
    <property type="match status" value="1"/>
</dbReference>
<reference evidence="4" key="1">
    <citation type="submission" date="2017-09" db="EMBL/GenBank/DDBJ databases">
        <title>FDA dAtabase for Regulatory Grade micrObial Sequences (FDA-ARGOS): Supporting development and validation of Infectious Disease Dx tests.</title>
        <authorList>
            <person name="Goldberg B."/>
            <person name="Campos J."/>
            <person name="Tallon L."/>
            <person name="Sadzewicz L."/>
            <person name="Ott S."/>
            <person name="Zhao X."/>
            <person name="Nagaraj S."/>
            <person name="Vavikolanu K."/>
            <person name="Aluvathingal J."/>
            <person name="Nadendla S."/>
            <person name="Geyer C."/>
            <person name="Sichtig H."/>
        </authorList>
    </citation>
    <scope>NUCLEOTIDE SEQUENCE [LARGE SCALE GENOMIC DNA]</scope>
    <source>
        <strain evidence="4">FDAARGOS_370</strain>
    </source>
</reference>
<dbReference type="GO" id="GO:0032259">
    <property type="term" value="P:methylation"/>
    <property type="evidence" value="ECO:0007669"/>
    <property type="project" value="UniProtKB-KW"/>
</dbReference>
<dbReference type="OrthoDB" id="9132167at2"/>
<dbReference type="Proteomes" id="UP000219788">
    <property type="component" value="Unassembled WGS sequence"/>
</dbReference>
<dbReference type="STRING" id="636.AAW15_11540"/>
<feature type="domain" description="Methylated-DNA-[protein]-cysteine S-methyltransferase DNA binding" evidence="2">
    <location>
        <begin position="11"/>
        <end position="90"/>
    </location>
</feature>
<dbReference type="GO" id="GO:0006281">
    <property type="term" value="P:DNA repair"/>
    <property type="evidence" value="ECO:0007669"/>
    <property type="project" value="InterPro"/>
</dbReference>
<dbReference type="SUPFAM" id="SSF46767">
    <property type="entry name" value="Methylated DNA-protein cysteine methyltransferase, C-terminal domain"/>
    <property type="match status" value="1"/>
</dbReference>
<keyword evidence="3" id="KW-0808">Transferase</keyword>
<dbReference type="InterPro" id="IPR014048">
    <property type="entry name" value="MethylDNA_cys_MeTrfase_DNA-bd"/>
</dbReference>
<accession>A0A2A7U4Y9</accession>
<dbReference type="RefSeq" id="WP_068869962.1">
    <property type="nucleotide sequence ID" value="NZ_AP028090.1"/>
</dbReference>
<dbReference type="Pfam" id="PF01035">
    <property type="entry name" value="DNA_binding_1"/>
    <property type="match status" value="1"/>
</dbReference>
<evidence type="ECO:0000313" key="4">
    <source>
        <dbReference type="Proteomes" id="UP000219788"/>
    </source>
</evidence>
<proteinExistence type="predicted"/>
<dbReference type="PANTHER" id="PTHR42942:SF1">
    <property type="entry name" value="ALKYLTRANSFERASE-LIKE PROTEIN 1"/>
    <property type="match status" value="1"/>
</dbReference>
<keyword evidence="1" id="KW-0227">DNA damage</keyword>
<evidence type="ECO:0000256" key="1">
    <source>
        <dbReference type="ARBA" id="ARBA00022763"/>
    </source>
</evidence>
<protein>
    <submittedName>
        <fullName evidence="3">Methyltransferase</fullName>
    </submittedName>
</protein>
<organism evidence="3 4">
    <name type="scientific">Edwardsiella tarda</name>
    <dbReference type="NCBI Taxonomy" id="636"/>
    <lineage>
        <taxon>Bacteria</taxon>
        <taxon>Pseudomonadati</taxon>
        <taxon>Pseudomonadota</taxon>
        <taxon>Gammaproteobacteria</taxon>
        <taxon>Enterobacterales</taxon>
        <taxon>Hafniaceae</taxon>
        <taxon>Edwardsiella</taxon>
    </lineage>
</organism>
<sequence>MMMIPSPCDTFQQRVLLCVASIPVGQVATYGQIAAMAGHARAARRVGAILRALPEGSRLPWHRVVNRLGALSLQGDAFLRQRRALQAEGVVVDERGYLDLARLRWQP</sequence>
<dbReference type="EMBL" id="PDDV01000013">
    <property type="protein sequence ID" value="PEH73358.1"/>
    <property type="molecule type" value="Genomic_DNA"/>
</dbReference>
<dbReference type="Gene3D" id="1.10.10.10">
    <property type="entry name" value="Winged helix-like DNA-binding domain superfamily/Winged helix DNA-binding domain"/>
    <property type="match status" value="1"/>
</dbReference>
<gene>
    <name evidence="3" type="ORF">CRM76_16190</name>
</gene>
<dbReference type="InterPro" id="IPR052520">
    <property type="entry name" value="ATL_DNA_repair"/>
</dbReference>